<evidence type="ECO:0000313" key="2">
    <source>
        <dbReference type="Proteomes" id="UP000499080"/>
    </source>
</evidence>
<gene>
    <name evidence="1" type="ORF">AVEN_72692_1</name>
</gene>
<evidence type="ECO:0000313" key="1">
    <source>
        <dbReference type="EMBL" id="GBO29677.1"/>
    </source>
</evidence>
<name>A0A4Y2W0Y2_ARAVE</name>
<sequence>MLLYDELNAMNPIPKSTFLKTKNKSVVSCQLLFLLEYSFEYQYYSLLLNLSVKPCARRGGNKSRVDRGSSFALWTAGSWNSTNRSTRHAWQQNLSAATWLQFCHPSILEAFYDV</sequence>
<dbReference type="Proteomes" id="UP000499080">
    <property type="component" value="Unassembled WGS sequence"/>
</dbReference>
<accession>A0A4Y2W0Y2</accession>
<organism evidence="1 2">
    <name type="scientific">Araneus ventricosus</name>
    <name type="common">Orbweaver spider</name>
    <name type="synonym">Epeira ventricosa</name>
    <dbReference type="NCBI Taxonomy" id="182803"/>
    <lineage>
        <taxon>Eukaryota</taxon>
        <taxon>Metazoa</taxon>
        <taxon>Ecdysozoa</taxon>
        <taxon>Arthropoda</taxon>
        <taxon>Chelicerata</taxon>
        <taxon>Arachnida</taxon>
        <taxon>Araneae</taxon>
        <taxon>Araneomorphae</taxon>
        <taxon>Entelegynae</taxon>
        <taxon>Araneoidea</taxon>
        <taxon>Araneidae</taxon>
        <taxon>Araneus</taxon>
    </lineage>
</organism>
<keyword evidence="2" id="KW-1185">Reference proteome</keyword>
<proteinExistence type="predicted"/>
<dbReference type="EMBL" id="BGPR01052843">
    <property type="protein sequence ID" value="GBO29677.1"/>
    <property type="molecule type" value="Genomic_DNA"/>
</dbReference>
<dbReference type="AlphaFoldDB" id="A0A4Y2W0Y2"/>
<reference evidence="1 2" key="1">
    <citation type="journal article" date="2019" name="Sci. Rep.">
        <title>Orb-weaving spider Araneus ventricosus genome elucidates the spidroin gene catalogue.</title>
        <authorList>
            <person name="Kono N."/>
            <person name="Nakamura H."/>
            <person name="Ohtoshi R."/>
            <person name="Moran D.A.P."/>
            <person name="Shinohara A."/>
            <person name="Yoshida Y."/>
            <person name="Fujiwara M."/>
            <person name="Mori M."/>
            <person name="Tomita M."/>
            <person name="Arakawa K."/>
        </authorList>
    </citation>
    <scope>NUCLEOTIDE SEQUENCE [LARGE SCALE GENOMIC DNA]</scope>
</reference>
<protein>
    <submittedName>
        <fullName evidence="1">Uncharacterized protein</fullName>
    </submittedName>
</protein>
<comment type="caution">
    <text evidence="1">The sequence shown here is derived from an EMBL/GenBank/DDBJ whole genome shotgun (WGS) entry which is preliminary data.</text>
</comment>